<dbReference type="OrthoDB" id="3308at2759"/>
<dbReference type="InterPro" id="IPR009346">
    <property type="entry name" value="GRIM-19"/>
</dbReference>
<keyword evidence="13" id="KW-0830">Ubiquinone</keyword>
<keyword evidence="8 11" id="KW-1133">Transmembrane helix</keyword>
<evidence type="ECO:0000256" key="5">
    <source>
        <dbReference type="ARBA" id="ARBA00022692"/>
    </source>
</evidence>
<evidence type="ECO:0000313" key="14">
    <source>
        <dbReference type="Proteomes" id="UP000321393"/>
    </source>
</evidence>
<dbReference type="Proteomes" id="UP000321947">
    <property type="component" value="Unassembled WGS sequence"/>
</dbReference>
<comment type="subcellular location">
    <subcellularLocation>
        <location evidence="1 11">Mitochondrion inner membrane</location>
        <topology evidence="1 11">Single-pass membrane protein</topology>
        <orientation evidence="1 11">Matrix side</orientation>
    </subcellularLocation>
</comment>
<dbReference type="Proteomes" id="UP000321393">
    <property type="component" value="Unassembled WGS sequence"/>
</dbReference>
<dbReference type="PANTHER" id="PTHR12966">
    <property type="entry name" value="NADH DEHYDROGENASE UBIQUINONE 1 ALPHA SUBCOMPLEX SUBUNIT 13"/>
    <property type="match status" value="1"/>
</dbReference>
<keyword evidence="10 11" id="KW-0472">Membrane</keyword>
<gene>
    <name evidence="13" type="ORF">E5676_scaffold96G00520</name>
    <name evidence="12" type="ORF">E6C27_scaffold134G00560</name>
</gene>
<accession>A0A5D3D2M4</accession>
<keyword evidence="7 11" id="KW-0249">Electron transport</keyword>
<organism evidence="13 15">
    <name type="scientific">Cucumis melo var. makuwa</name>
    <name type="common">Oriental melon</name>
    <dbReference type="NCBI Taxonomy" id="1194695"/>
    <lineage>
        <taxon>Eukaryota</taxon>
        <taxon>Viridiplantae</taxon>
        <taxon>Streptophyta</taxon>
        <taxon>Embryophyta</taxon>
        <taxon>Tracheophyta</taxon>
        <taxon>Spermatophyta</taxon>
        <taxon>Magnoliopsida</taxon>
        <taxon>eudicotyledons</taxon>
        <taxon>Gunneridae</taxon>
        <taxon>Pentapetalae</taxon>
        <taxon>rosids</taxon>
        <taxon>fabids</taxon>
        <taxon>Cucurbitales</taxon>
        <taxon>Cucurbitaceae</taxon>
        <taxon>Benincaseae</taxon>
        <taxon>Cucumis</taxon>
    </lineage>
</organism>
<comment type="similarity">
    <text evidence="2 11">Belongs to the complex I NDUFA13 subunit family.</text>
</comment>
<evidence type="ECO:0000313" key="12">
    <source>
        <dbReference type="EMBL" id="KAA0031969.1"/>
    </source>
</evidence>
<evidence type="ECO:0000256" key="11">
    <source>
        <dbReference type="RuleBase" id="RU368034"/>
    </source>
</evidence>
<dbReference type="GO" id="GO:0005743">
    <property type="term" value="C:mitochondrial inner membrane"/>
    <property type="evidence" value="ECO:0007669"/>
    <property type="project" value="UniProtKB-SubCell"/>
</dbReference>
<evidence type="ECO:0000256" key="8">
    <source>
        <dbReference type="ARBA" id="ARBA00022989"/>
    </source>
</evidence>
<dbReference type="AlphaFoldDB" id="A0A5D3D2M4"/>
<sequence length="137" mass="15587">MESRGGYEDFGGGEDRLNSSLQGRKADFQVPLLLCFPALSFFSLSICSCSILVVNDRLDNCLELKLALKEEKYAARRAILPVLQAEEDERFVKEWKSYLEYEAEVMKDVPGWKVGESVYNSGKWMPPATGELRPEVW</sequence>
<evidence type="ECO:0000256" key="10">
    <source>
        <dbReference type="ARBA" id="ARBA00023136"/>
    </source>
</evidence>
<evidence type="ECO:0000256" key="7">
    <source>
        <dbReference type="ARBA" id="ARBA00022982"/>
    </source>
</evidence>
<comment type="caution">
    <text evidence="13">The sequence shown here is derived from an EMBL/GenBank/DDBJ whole genome shotgun (WGS) entry which is preliminary data.</text>
</comment>
<reference evidence="14 15" key="1">
    <citation type="submission" date="2019-08" db="EMBL/GenBank/DDBJ databases">
        <title>Draft genome sequences of two oriental melons (Cucumis melo L. var makuwa).</title>
        <authorList>
            <person name="Kwon S.-Y."/>
        </authorList>
    </citation>
    <scope>NUCLEOTIDE SEQUENCE [LARGE SCALE GENOMIC DNA]</scope>
    <source>
        <strain evidence="15">cv. Chang Bougi</strain>
        <strain evidence="14">cv. SW 3</strain>
        <tissue evidence="13">Leaf</tissue>
    </source>
</reference>
<evidence type="ECO:0000313" key="13">
    <source>
        <dbReference type="EMBL" id="TYK16789.1"/>
    </source>
</evidence>
<evidence type="ECO:0000256" key="2">
    <source>
        <dbReference type="ARBA" id="ARBA00007312"/>
    </source>
</evidence>
<evidence type="ECO:0000256" key="3">
    <source>
        <dbReference type="ARBA" id="ARBA00022448"/>
    </source>
</evidence>
<keyword evidence="6 11" id="KW-0999">Mitochondrion inner membrane</keyword>
<dbReference type="STRING" id="1194695.A0A5D3D2M4"/>
<evidence type="ECO:0000256" key="1">
    <source>
        <dbReference type="ARBA" id="ARBA00004298"/>
    </source>
</evidence>
<protein>
    <recommendedName>
        <fullName evidence="11">NADH dehydrogenase [ubiquinone] 1 alpha subcomplex subunit 13</fullName>
    </recommendedName>
</protein>
<keyword evidence="9 11" id="KW-0496">Mitochondrion</keyword>
<keyword evidence="4 11" id="KW-0679">Respiratory chain</keyword>
<name>A0A5D3D2M4_CUCMM</name>
<dbReference type="PANTHER" id="PTHR12966:SF0">
    <property type="entry name" value="NADH DEHYDROGENASE [UBIQUINONE] 1 ALPHA SUBCOMPLEX SUBUNIT 13"/>
    <property type="match status" value="1"/>
</dbReference>
<dbReference type="Pfam" id="PF06212">
    <property type="entry name" value="GRIM-19"/>
    <property type="match status" value="1"/>
</dbReference>
<keyword evidence="3 11" id="KW-0813">Transport</keyword>
<dbReference type="EMBL" id="SSTD01008275">
    <property type="protein sequence ID" value="TYK16789.1"/>
    <property type="molecule type" value="Genomic_DNA"/>
</dbReference>
<evidence type="ECO:0000256" key="9">
    <source>
        <dbReference type="ARBA" id="ARBA00023128"/>
    </source>
</evidence>
<feature type="transmembrane region" description="Helical" evidence="11">
    <location>
        <begin position="30"/>
        <end position="54"/>
    </location>
</feature>
<evidence type="ECO:0000313" key="15">
    <source>
        <dbReference type="Proteomes" id="UP000321947"/>
    </source>
</evidence>
<comment type="function">
    <text evidence="11">Complex I functions in the transfer of electrons from NADH to the respiratory chain. Accessory subunit of the mitochondrial membrane respiratory chain NADH dehydrogenase (Complex I), that is believed not to be involved in catalysis.</text>
</comment>
<dbReference type="GO" id="GO:0045271">
    <property type="term" value="C:respiratory chain complex I"/>
    <property type="evidence" value="ECO:0007669"/>
    <property type="project" value="UniProtKB-UniRule"/>
</dbReference>
<evidence type="ECO:0000256" key="6">
    <source>
        <dbReference type="ARBA" id="ARBA00022792"/>
    </source>
</evidence>
<evidence type="ECO:0000256" key="4">
    <source>
        <dbReference type="ARBA" id="ARBA00022660"/>
    </source>
</evidence>
<keyword evidence="5 11" id="KW-0812">Transmembrane</keyword>
<dbReference type="EMBL" id="SSTE01021884">
    <property type="protein sequence ID" value="KAA0031969.1"/>
    <property type="molecule type" value="Genomic_DNA"/>
</dbReference>
<proteinExistence type="inferred from homology"/>